<dbReference type="EC" id="2.1.1.193" evidence="3 12"/>
<evidence type="ECO:0000256" key="8">
    <source>
        <dbReference type="ARBA" id="ARBA00022679"/>
    </source>
</evidence>
<keyword evidence="8 12" id="KW-0808">Transferase</keyword>
<feature type="domain" description="Ribosomal RNA small subunit methyltransferase E methyltransferase" evidence="13">
    <location>
        <begin position="65"/>
        <end position="220"/>
    </location>
</feature>
<dbReference type="Proteomes" id="UP001058364">
    <property type="component" value="Chromosome"/>
</dbReference>
<comment type="subcellular location">
    <subcellularLocation>
        <location evidence="1 12">Cytoplasm</location>
    </subcellularLocation>
</comment>
<dbReference type="InterPro" id="IPR029026">
    <property type="entry name" value="tRNA_m1G_MTases_N"/>
</dbReference>
<evidence type="ECO:0000256" key="3">
    <source>
        <dbReference type="ARBA" id="ARBA00012328"/>
    </source>
</evidence>
<dbReference type="PANTHER" id="PTHR30027:SF3">
    <property type="entry name" value="16S RRNA (URACIL(1498)-N(3))-METHYLTRANSFERASE"/>
    <property type="match status" value="1"/>
</dbReference>
<reference evidence="14" key="1">
    <citation type="submission" date="2022-08" db="EMBL/GenBank/DDBJ databases">
        <title>Complete genome sequence of Mycoplasma molare type strain H 542.</title>
        <authorList>
            <person name="Spergser J."/>
        </authorList>
    </citation>
    <scope>NUCLEOTIDE SEQUENCE</scope>
    <source>
        <strain evidence="14">H 542</strain>
    </source>
</reference>
<evidence type="ECO:0000256" key="1">
    <source>
        <dbReference type="ARBA" id="ARBA00004496"/>
    </source>
</evidence>
<dbReference type="InterPro" id="IPR029028">
    <property type="entry name" value="Alpha/beta_knot_MTases"/>
</dbReference>
<evidence type="ECO:0000256" key="6">
    <source>
        <dbReference type="ARBA" id="ARBA00022552"/>
    </source>
</evidence>
<dbReference type="Pfam" id="PF04452">
    <property type="entry name" value="Methyltrans_RNA"/>
    <property type="match status" value="1"/>
</dbReference>
<dbReference type="NCBIfam" id="TIGR00046">
    <property type="entry name" value="RsmE family RNA methyltransferase"/>
    <property type="match status" value="1"/>
</dbReference>
<proteinExistence type="inferred from homology"/>
<dbReference type="InterPro" id="IPR046886">
    <property type="entry name" value="RsmE_MTase_dom"/>
</dbReference>
<comment type="function">
    <text evidence="10 12">Specifically methylates the N3 position of the uracil ring of uridine 1498 (m3U1498) in 16S rRNA. Acts on the fully assembled 30S ribosomal subunit.</text>
</comment>
<dbReference type="PIRSF" id="PIRSF015601">
    <property type="entry name" value="MTase_slr0722"/>
    <property type="match status" value="1"/>
</dbReference>
<evidence type="ECO:0000256" key="7">
    <source>
        <dbReference type="ARBA" id="ARBA00022603"/>
    </source>
</evidence>
<dbReference type="RefSeq" id="WP_259429366.1">
    <property type="nucleotide sequence ID" value="NZ_CP103423.1"/>
</dbReference>
<evidence type="ECO:0000256" key="10">
    <source>
        <dbReference type="ARBA" id="ARBA00025699"/>
    </source>
</evidence>
<evidence type="ECO:0000256" key="11">
    <source>
        <dbReference type="ARBA" id="ARBA00047944"/>
    </source>
</evidence>
<organism evidence="14 15">
    <name type="scientific">Mesomycoplasma molare</name>
    <dbReference type="NCBI Taxonomy" id="171288"/>
    <lineage>
        <taxon>Bacteria</taxon>
        <taxon>Bacillati</taxon>
        <taxon>Mycoplasmatota</taxon>
        <taxon>Mycoplasmoidales</taxon>
        <taxon>Metamycoplasmataceae</taxon>
        <taxon>Mesomycoplasma</taxon>
    </lineage>
</organism>
<protein>
    <recommendedName>
        <fullName evidence="4 12">Ribosomal RNA small subunit methyltransferase E</fullName>
        <ecNumber evidence="3 12">2.1.1.193</ecNumber>
    </recommendedName>
</protein>
<evidence type="ECO:0000256" key="2">
    <source>
        <dbReference type="ARBA" id="ARBA00005528"/>
    </source>
</evidence>
<evidence type="ECO:0000256" key="12">
    <source>
        <dbReference type="PIRNR" id="PIRNR015601"/>
    </source>
</evidence>
<comment type="catalytic activity">
    <reaction evidence="11 12">
        <text>uridine(1498) in 16S rRNA + S-adenosyl-L-methionine = N(3)-methyluridine(1498) in 16S rRNA + S-adenosyl-L-homocysteine + H(+)</text>
        <dbReference type="Rhea" id="RHEA:42920"/>
        <dbReference type="Rhea" id="RHEA-COMP:10283"/>
        <dbReference type="Rhea" id="RHEA-COMP:10284"/>
        <dbReference type="ChEBI" id="CHEBI:15378"/>
        <dbReference type="ChEBI" id="CHEBI:57856"/>
        <dbReference type="ChEBI" id="CHEBI:59789"/>
        <dbReference type="ChEBI" id="CHEBI:65315"/>
        <dbReference type="ChEBI" id="CHEBI:74502"/>
        <dbReference type="EC" id="2.1.1.193"/>
    </reaction>
</comment>
<evidence type="ECO:0000313" key="15">
    <source>
        <dbReference type="Proteomes" id="UP001058364"/>
    </source>
</evidence>
<comment type="similarity">
    <text evidence="2 12">Belongs to the RNA methyltransferase RsmE family.</text>
</comment>
<dbReference type="CDD" id="cd18084">
    <property type="entry name" value="RsmE-like"/>
    <property type="match status" value="1"/>
</dbReference>
<dbReference type="PANTHER" id="PTHR30027">
    <property type="entry name" value="RIBOSOMAL RNA SMALL SUBUNIT METHYLTRANSFERASE E"/>
    <property type="match status" value="1"/>
</dbReference>
<evidence type="ECO:0000256" key="5">
    <source>
        <dbReference type="ARBA" id="ARBA00022490"/>
    </source>
</evidence>
<accession>A0ABY5TU09</accession>
<keyword evidence="5 12" id="KW-0963">Cytoplasm</keyword>
<dbReference type="GO" id="GO:0032259">
    <property type="term" value="P:methylation"/>
    <property type="evidence" value="ECO:0007669"/>
    <property type="project" value="UniProtKB-KW"/>
</dbReference>
<dbReference type="InterPro" id="IPR006700">
    <property type="entry name" value="RsmE"/>
</dbReference>
<dbReference type="SUPFAM" id="SSF75217">
    <property type="entry name" value="alpha/beta knot"/>
    <property type="match status" value="1"/>
</dbReference>
<dbReference type="NCBIfam" id="NF008701">
    <property type="entry name" value="PRK11713.5-5"/>
    <property type="match status" value="1"/>
</dbReference>
<keyword evidence="6 12" id="KW-0698">rRNA processing</keyword>
<evidence type="ECO:0000313" key="14">
    <source>
        <dbReference type="EMBL" id="UWD34143.1"/>
    </source>
</evidence>
<keyword evidence="7 12" id="KW-0489">Methyltransferase</keyword>
<evidence type="ECO:0000256" key="9">
    <source>
        <dbReference type="ARBA" id="ARBA00022691"/>
    </source>
</evidence>
<dbReference type="GO" id="GO:0008168">
    <property type="term" value="F:methyltransferase activity"/>
    <property type="evidence" value="ECO:0007669"/>
    <property type="project" value="UniProtKB-KW"/>
</dbReference>
<gene>
    <name evidence="14" type="ORF">NX772_03590</name>
</gene>
<name>A0ABY5TU09_9BACT</name>
<dbReference type="EMBL" id="CP103423">
    <property type="protein sequence ID" value="UWD34143.1"/>
    <property type="molecule type" value="Genomic_DNA"/>
</dbReference>
<keyword evidence="9 12" id="KW-0949">S-adenosyl-L-methionine</keyword>
<dbReference type="Gene3D" id="2.40.240.20">
    <property type="entry name" value="Hypothetical PUA domain-like, domain 1"/>
    <property type="match status" value="1"/>
</dbReference>
<evidence type="ECO:0000256" key="4">
    <source>
        <dbReference type="ARBA" id="ARBA00013673"/>
    </source>
</evidence>
<dbReference type="Gene3D" id="3.40.1280.10">
    <property type="match status" value="1"/>
</dbReference>
<evidence type="ECO:0000259" key="13">
    <source>
        <dbReference type="Pfam" id="PF04452"/>
    </source>
</evidence>
<keyword evidence="15" id="KW-1185">Reference proteome</keyword>
<sequence>MMRFFAIKKEGNIFTFSKETLLHLKVARIKNEKIICLFEEKFYICHFKDNVAIIESELKENHEYENPVIIASAIINTKRFEWLIQKATELGATDLYPIYTENVEQKLGNDIQKKVERWNEIAKNSTLQSFRNKIMKVHNPVKFKEILNLKVKNKFIAHEKEKATNYQYFFPQDSIFLIGPEGGFSNNEIKEAKEHNFEPISLGKRILRAETAPLLILSRIKENI</sequence>